<comment type="caution">
    <text evidence="1">The sequence shown here is derived from an EMBL/GenBank/DDBJ whole genome shotgun (WGS) entry which is preliminary data.</text>
</comment>
<keyword evidence="2" id="KW-1185">Reference proteome</keyword>
<gene>
    <name evidence="1" type="ORF">JKP88DRAFT_277064</name>
</gene>
<name>A0A835YZW1_9STRA</name>
<evidence type="ECO:0000313" key="2">
    <source>
        <dbReference type="Proteomes" id="UP000664859"/>
    </source>
</evidence>
<dbReference type="EMBL" id="JAFCMP010000157">
    <property type="protein sequence ID" value="KAG5184686.1"/>
    <property type="molecule type" value="Genomic_DNA"/>
</dbReference>
<dbReference type="AlphaFoldDB" id="A0A835YZW1"/>
<protein>
    <submittedName>
        <fullName evidence="1">Uncharacterized protein</fullName>
    </submittedName>
</protein>
<evidence type="ECO:0000313" key="1">
    <source>
        <dbReference type="EMBL" id="KAG5184686.1"/>
    </source>
</evidence>
<organism evidence="1 2">
    <name type="scientific">Tribonema minus</name>
    <dbReference type="NCBI Taxonomy" id="303371"/>
    <lineage>
        <taxon>Eukaryota</taxon>
        <taxon>Sar</taxon>
        <taxon>Stramenopiles</taxon>
        <taxon>Ochrophyta</taxon>
        <taxon>PX clade</taxon>
        <taxon>Xanthophyceae</taxon>
        <taxon>Tribonematales</taxon>
        <taxon>Tribonemataceae</taxon>
        <taxon>Tribonema</taxon>
    </lineage>
</organism>
<accession>A0A835YZW1</accession>
<proteinExistence type="predicted"/>
<sequence>MPRTEAQQAAFAKCLAARRASLEAKAATAADPPAPAEVAPAPPAEVVPVPKVVPAPVVACAPAPAPEAAAPALEDASDDDMDVDFIDAEVFMERIHAHTDELAGLKEQVAALRASHGEVVQDMKRAKFTAAHTVNFV</sequence>
<reference evidence="1" key="1">
    <citation type="submission" date="2021-02" db="EMBL/GenBank/DDBJ databases">
        <title>First Annotated Genome of the Yellow-green Alga Tribonema minus.</title>
        <authorList>
            <person name="Mahan K.M."/>
        </authorList>
    </citation>
    <scope>NUCLEOTIDE SEQUENCE</scope>
    <source>
        <strain evidence="1">UTEX B ZZ1240</strain>
    </source>
</reference>
<dbReference type="Proteomes" id="UP000664859">
    <property type="component" value="Unassembled WGS sequence"/>
</dbReference>